<dbReference type="OrthoDB" id="4775361at2"/>
<keyword evidence="2" id="KW-0540">Nuclease</keyword>
<sequence length="298" mass="33379">MGFHTTGDVAALLTDTRALTRTDHTLRTDIAQHRYHFVAPTQVVPRPVWESLPGWQQHTLRALATGRSMTKGVLVGRSAARVMGMPVVAMSADTPEVVLPSGGTPSRTTRMPGVRYRSAGIGEDEVHDVLGVRATTPLRTSVDMARYHGFVEGLIAVDWLLRTMPITPADITWQMNRMGRCVGKSTVRRVLAYASALAESPLESWFRGELITRGITGWRIQAQIGGFRVDFLFDEFLVVEIDGRLKYAEATHEVLMKERERERALMNLGFVVLRVSFEDMLRDTDGVMRMIERARASR</sequence>
<dbReference type="Proteomes" id="UP000182237">
    <property type="component" value="Chromosome I"/>
</dbReference>
<accession>A0A1H1SCU7</accession>
<dbReference type="EMBL" id="LT629765">
    <property type="protein sequence ID" value="SDS45762.1"/>
    <property type="molecule type" value="Genomic_DNA"/>
</dbReference>
<dbReference type="InterPro" id="IPR007569">
    <property type="entry name" value="DUF559"/>
</dbReference>
<reference evidence="2 3" key="1">
    <citation type="submission" date="2016-10" db="EMBL/GenBank/DDBJ databases">
        <authorList>
            <person name="de Groot N.N."/>
        </authorList>
    </citation>
    <scope>NUCLEOTIDE SEQUENCE [LARGE SCALE GENOMIC DNA]</scope>
    <source>
        <strain evidence="2 3">DSM 45434</strain>
    </source>
</reference>
<dbReference type="SUPFAM" id="SSF52980">
    <property type="entry name" value="Restriction endonuclease-like"/>
    <property type="match status" value="1"/>
</dbReference>
<protein>
    <submittedName>
        <fullName evidence="2">Very-short-patch-repair endonuclease</fullName>
    </submittedName>
</protein>
<name>A0A1H1SCU7_9CORY</name>
<dbReference type="GO" id="GO:0004519">
    <property type="term" value="F:endonuclease activity"/>
    <property type="evidence" value="ECO:0007669"/>
    <property type="project" value="UniProtKB-KW"/>
</dbReference>
<dbReference type="Gene3D" id="3.40.960.10">
    <property type="entry name" value="VSR Endonuclease"/>
    <property type="match status" value="1"/>
</dbReference>
<evidence type="ECO:0000259" key="1">
    <source>
        <dbReference type="Pfam" id="PF04480"/>
    </source>
</evidence>
<keyword evidence="2" id="KW-0255">Endonuclease</keyword>
<dbReference type="Pfam" id="PF04480">
    <property type="entry name" value="DUF559"/>
    <property type="match status" value="1"/>
</dbReference>
<dbReference type="InterPro" id="IPR011335">
    <property type="entry name" value="Restrct_endonuc-II-like"/>
</dbReference>
<feature type="domain" description="DUF559" evidence="1">
    <location>
        <begin position="218"/>
        <end position="292"/>
    </location>
</feature>
<dbReference type="eggNOG" id="COG5340">
    <property type="taxonomic scope" value="Bacteria"/>
</dbReference>
<keyword evidence="2" id="KW-0378">Hydrolase</keyword>
<gene>
    <name evidence="2" type="ORF">SAMN04488539_1713</name>
</gene>
<dbReference type="RefSeq" id="WP_019194303.1">
    <property type="nucleotide sequence ID" value="NZ_LT629765.1"/>
</dbReference>
<keyword evidence="3" id="KW-1185">Reference proteome</keyword>
<dbReference type="STRING" id="1203190.GCA_000312345_01487"/>
<organism evidence="2 3">
    <name type="scientific">Corynebacterium timonense</name>
    <dbReference type="NCBI Taxonomy" id="441500"/>
    <lineage>
        <taxon>Bacteria</taxon>
        <taxon>Bacillati</taxon>
        <taxon>Actinomycetota</taxon>
        <taxon>Actinomycetes</taxon>
        <taxon>Mycobacteriales</taxon>
        <taxon>Corynebacteriaceae</taxon>
        <taxon>Corynebacterium</taxon>
    </lineage>
</organism>
<evidence type="ECO:0000313" key="2">
    <source>
        <dbReference type="EMBL" id="SDS45762.1"/>
    </source>
</evidence>
<dbReference type="AlphaFoldDB" id="A0A1H1SCU7"/>
<evidence type="ECO:0000313" key="3">
    <source>
        <dbReference type="Proteomes" id="UP000182237"/>
    </source>
</evidence>
<proteinExistence type="predicted"/>